<feature type="domain" description="Zinc finger-XS" evidence="3">
    <location>
        <begin position="47"/>
        <end position="74"/>
    </location>
</feature>
<organism evidence="4">
    <name type="scientific">Rhododendron williamsianum</name>
    <dbReference type="NCBI Taxonomy" id="262921"/>
    <lineage>
        <taxon>Eukaryota</taxon>
        <taxon>Viridiplantae</taxon>
        <taxon>Streptophyta</taxon>
        <taxon>Embryophyta</taxon>
        <taxon>Tracheophyta</taxon>
        <taxon>Spermatophyta</taxon>
        <taxon>Magnoliopsida</taxon>
        <taxon>eudicotyledons</taxon>
        <taxon>Gunneridae</taxon>
        <taxon>Pentapetalae</taxon>
        <taxon>asterids</taxon>
        <taxon>Ericales</taxon>
        <taxon>Ericaceae</taxon>
        <taxon>Ericoideae</taxon>
        <taxon>Rhodoreae</taxon>
        <taxon>Rhododendron</taxon>
    </lineage>
</organism>
<evidence type="ECO:0000259" key="3">
    <source>
        <dbReference type="Pfam" id="PF03470"/>
    </source>
</evidence>
<sequence length="103" mass="11650">MDNKTGNISDLSSDINDSEMNKYKGKPYEEVKQGKYRVKNRDGSLRCPFCPGKKKQQWKYTDLLQHASGVGSGSVMVVLFGCVPMAAFFFDVSCRVMLLLWTE</sequence>
<gene>
    <name evidence="4" type="ORF">C3L33_23374</name>
</gene>
<accession>A0A6A4KP71</accession>
<dbReference type="InterPro" id="IPR045177">
    <property type="entry name" value="FDM1-5/IDN2"/>
</dbReference>
<feature type="region of interest" description="Disordered" evidence="1">
    <location>
        <begin position="1"/>
        <end position="21"/>
    </location>
</feature>
<evidence type="ECO:0000256" key="1">
    <source>
        <dbReference type="SAM" id="MobiDB-lite"/>
    </source>
</evidence>
<dbReference type="AlphaFoldDB" id="A0A6A4KP71"/>
<dbReference type="PANTHER" id="PTHR21596">
    <property type="entry name" value="RIBONUCLEASE P SUBUNIT P38"/>
    <property type="match status" value="1"/>
</dbReference>
<keyword evidence="2" id="KW-0812">Transmembrane</keyword>
<feature type="transmembrane region" description="Helical" evidence="2">
    <location>
        <begin position="63"/>
        <end position="90"/>
    </location>
</feature>
<dbReference type="GO" id="GO:0080188">
    <property type="term" value="P:gene silencing by siRNA-directed DNA methylation"/>
    <property type="evidence" value="ECO:0007669"/>
    <property type="project" value="InterPro"/>
</dbReference>
<dbReference type="OrthoDB" id="1699924at2759"/>
<evidence type="ECO:0000256" key="2">
    <source>
        <dbReference type="SAM" id="Phobius"/>
    </source>
</evidence>
<reference evidence="4" key="1">
    <citation type="journal article" date="2019" name="Genome Biol. Evol.">
        <title>The Rhododendron genome and chromosomal organization provide insight into shared whole-genome duplications across the heath family (Ericaceae).</title>
        <authorList>
            <person name="Soza V.L."/>
            <person name="Lindsley D."/>
            <person name="Waalkes A."/>
            <person name="Ramage E."/>
            <person name="Patwardhan R.P."/>
            <person name="Burton J.N."/>
            <person name="Adey A."/>
            <person name="Kumar A."/>
            <person name="Qiu R."/>
            <person name="Shendure J."/>
            <person name="Hall B."/>
        </authorList>
    </citation>
    <scope>NUCLEOTIDE SEQUENCE</scope>
    <source>
        <strain evidence="4">RSF 1966-606</strain>
    </source>
</reference>
<proteinExistence type="predicted"/>
<name>A0A6A4KP71_9ERIC</name>
<keyword evidence="2" id="KW-1133">Transmembrane helix</keyword>
<evidence type="ECO:0000313" key="4">
    <source>
        <dbReference type="EMBL" id="KAE9444729.1"/>
    </source>
</evidence>
<dbReference type="InterPro" id="IPR005381">
    <property type="entry name" value="Znf-XS_domain"/>
</dbReference>
<keyword evidence="2" id="KW-0472">Membrane</keyword>
<dbReference type="EMBL" id="QEFC01006089">
    <property type="protein sequence ID" value="KAE9444729.1"/>
    <property type="molecule type" value="Genomic_DNA"/>
</dbReference>
<dbReference type="Pfam" id="PF03470">
    <property type="entry name" value="zf-XS"/>
    <property type="match status" value="1"/>
</dbReference>
<dbReference type="PANTHER" id="PTHR21596:SF3">
    <property type="entry name" value="FACTOR OF DNA METHYLATION 1-RELATED"/>
    <property type="match status" value="1"/>
</dbReference>
<comment type="caution">
    <text evidence="4">The sequence shown here is derived from an EMBL/GenBank/DDBJ whole genome shotgun (WGS) entry which is preliminary data.</text>
</comment>
<feature type="non-terminal residue" evidence="4">
    <location>
        <position position="1"/>
    </location>
</feature>
<protein>
    <recommendedName>
        <fullName evidence="3">Zinc finger-XS domain-containing protein</fullName>
    </recommendedName>
</protein>